<dbReference type="GO" id="GO:0012505">
    <property type="term" value="C:endomembrane system"/>
    <property type="evidence" value="ECO:0007669"/>
    <property type="project" value="UniProtKB-SubCell"/>
</dbReference>
<proteinExistence type="inferred from homology"/>
<evidence type="ECO:0000256" key="3">
    <source>
        <dbReference type="ARBA" id="ARBA00022448"/>
    </source>
</evidence>
<feature type="domain" description="Sodium/calcium exchanger membrane region" evidence="12">
    <location>
        <begin position="359"/>
        <end position="499"/>
    </location>
</feature>
<name>J3NS66_GAET3</name>
<sequence length="512" mass="55997">MAVPPASPALSTRTPSRDRRPLHEKSPKITLTARLPTHRDEVDIANGTSAATTTGSINPLRAYHDEQNNRLHLHPTATNPMPSPQQQQQQQQQNLALKRTRSMPPFLRPEGESGRNGFHLMQFLRIIWRSSNIVSSYVNILWPVVPAALTITYARPDWHLTIFILSYISMVPCANLVGFAGQELARKVAHVYGVLIETGFGSIVEVILFLVLLVNPSNLVPVIQAAILGSILATMLLCLGLCFIAGGLRREETEHNEAISEAGAGLLLTAGLGLAIPAIFKKSLAGGGLVTDEELAGRVLSVSRGTSMLLVLAYLVFVWFQAKTHHGIYDAIFEEDEKRDVDRPRDLKKNKLTVLECAVALIIALALVTLIAITLVKQIEHIVIERGISDAFMGLILVPLVEKAAEHLTAVDEAWDDQMNFALSHVLGATLQTALFNAPLIVIVGWIIHKPMGLDFQIFDIAMLLIAIVVVGNFLRDGKTNYLEGALCVIVYIAIAVAAYNYPNPPHPVKGH</sequence>
<dbReference type="GO" id="GO:0000329">
    <property type="term" value="C:fungal-type vacuole membrane"/>
    <property type="evidence" value="ECO:0007669"/>
    <property type="project" value="TreeGrafter"/>
</dbReference>
<accession>J3NS66</accession>
<feature type="transmembrane region" description="Helical" evidence="10">
    <location>
        <begin position="352"/>
        <end position="376"/>
    </location>
</feature>
<dbReference type="InterPro" id="IPR004837">
    <property type="entry name" value="NaCa_Exmemb"/>
</dbReference>
<organism evidence="13">
    <name type="scientific">Gaeumannomyces tritici (strain R3-111a-1)</name>
    <name type="common">Wheat and barley take-all root rot fungus</name>
    <name type="synonym">Gaeumannomyces graminis var. tritici</name>
    <dbReference type="NCBI Taxonomy" id="644352"/>
    <lineage>
        <taxon>Eukaryota</taxon>
        <taxon>Fungi</taxon>
        <taxon>Dikarya</taxon>
        <taxon>Ascomycota</taxon>
        <taxon>Pezizomycotina</taxon>
        <taxon>Sordariomycetes</taxon>
        <taxon>Sordariomycetidae</taxon>
        <taxon>Magnaporthales</taxon>
        <taxon>Magnaporthaceae</taxon>
        <taxon>Gaeumannomyces</taxon>
    </lineage>
</organism>
<reference evidence="14" key="4">
    <citation type="journal article" date="2015" name="G3 (Bethesda)">
        <title>Genome sequences of three phytopathogenic species of the Magnaporthaceae family of fungi.</title>
        <authorList>
            <person name="Okagaki L.H."/>
            <person name="Nunes C.C."/>
            <person name="Sailsbery J."/>
            <person name="Clay B."/>
            <person name="Brown D."/>
            <person name="John T."/>
            <person name="Oh Y."/>
            <person name="Young N."/>
            <person name="Fitzgerald M."/>
            <person name="Haas B.J."/>
            <person name="Zeng Q."/>
            <person name="Young S."/>
            <person name="Adiconis X."/>
            <person name="Fan L."/>
            <person name="Levin J.Z."/>
            <person name="Mitchell T.K."/>
            <person name="Okubara P.A."/>
            <person name="Farman M.L."/>
            <person name="Kohn L.M."/>
            <person name="Birren B."/>
            <person name="Ma L.-J."/>
            <person name="Dean R.A."/>
        </authorList>
    </citation>
    <scope>NUCLEOTIDE SEQUENCE</scope>
    <source>
        <strain evidence="14">R3-111a-1</strain>
    </source>
</reference>
<dbReference type="GO" id="GO:0015369">
    <property type="term" value="F:calcium:proton antiporter activity"/>
    <property type="evidence" value="ECO:0007669"/>
    <property type="project" value="UniProtKB-UniRule"/>
</dbReference>
<dbReference type="PANTHER" id="PTHR31503:SF14">
    <property type="entry name" value="VACUOLAR CALCIUM ION TRANSPORTER"/>
    <property type="match status" value="1"/>
</dbReference>
<dbReference type="GO" id="GO:0006874">
    <property type="term" value="P:intracellular calcium ion homeostasis"/>
    <property type="evidence" value="ECO:0007669"/>
    <property type="project" value="TreeGrafter"/>
</dbReference>
<feature type="transmembrane region" description="Helical" evidence="10">
    <location>
        <begin position="160"/>
        <end position="179"/>
    </location>
</feature>
<keyword evidence="7 10" id="KW-1133">Transmembrane helix</keyword>
<dbReference type="STRING" id="644352.J3NS66"/>
<dbReference type="InterPro" id="IPR004713">
    <property type="entry name" value="CaH_exchang"/>
</dbReference>
<feature type="transmembrane region" description="Helical" evidence="10">
    <location>
        <begin position="482"/>
        <end position="502"/>
    </location>
</feature>
<keyword evidence="5 10" id="KW-0812">Transmembrane</keyword>
<dbReference type="NCBIfam" id="TIGR00378">
    <property type="entry name" value="cax"/>
    <property type="match status" value="1"/>
</dbReference>
<feature type="transmembrane region" description="Helical" evidence="10">
    <location>
        <begin position="191"/>
        <end position="214"/>
    </location>
</feature>
<dbReference type="EnsemblFungi" id="EJT79022">
    <property type="protein sequence ID" value="EJT79022"/>
    <property type="gene ID" value="GGTG_04112"/>
</dbReference>
<gene>
    <name evidence="14" type="primary">20344570</name>
    <name evidence="13" type="ORF">GGTG_04112</name>
</gene>
<feature type="transmembrane region" description="Helical" evidence="10">
    <location>
        <begin position="382"/>
        <end position="401"/>
    </location>
</feature>
<evidence type="ECO:0000256" key="11">
    <source>
        <dbReference type="SAM" id="MobiDB-lite"/>
    </source>
</evidence>
<reference evidence="14" key="5">
    <citation type="submission" date="2018-04" db="UniProtKB">
        <authorList>
            <consortium name="EnsemblFungi"/>
        </authorList>
    </citation>
    <scope>IDENTIFICATION</scope>
    <source>
        <strain evidence="14">R3-111a-1</strain>
    </source>
</reference>
<dbReference type="HOGENOM" id="CLU_008721_1_1_1"/>
<dbReference type="InterPro" id="IPR004798">
    <property type="entry name" value="CAX-like"/>
</dbReference>
<comment type="similarity">
    <text evidence="2 10">Belongs to the Ca(2+):cation antiporter (CaCA) (TC 2.A.19) family.</text>
</comment>
<feature type="transmembrane region" description="Helical" evidence="10">
    <location>
        <begin position="454"/>
        <end position="475"/>
    </location>
</feature>
<keyword evidence="3 10" id="KW-0813">Transport</keyword>
<evidence type="ECO:0000256" key="1">
    <source>
        <dbReference type="ARBA" id="ARBA00004127"/>
    </source>
</evidence>
<dbReference type="eggNOG" id="KOG1397">
    <property type="taxonomic scope" value="Eukaryota"/>
</dbReference>
<evidence type="ECO:0000256" key="9">
    <source>
        <dbReference type="ARBA" id="ARBA00023136"/>
    </source>
</evidence>
<dbReference type="Pfam" id="PF01699">
    <property type="entry name" value="Na_Ca_ex"/>
    <property type="match status" value="2"/>
</dbReference>
<dbReference type="VEuPathDB" id="FungiDB:GGTG_04112"/>
<evidence type="ECO:0000256" key="4">
    <source>
        <dbReference type="ARBA" id="ARBA00022568"/>
    </source>
</evidence>
<keyword evidence="15" id="KW-1185">Reference proteome</keyword>
<feature type="transmembrane region" description="Helical" evidence="10">
    <location>
        <begin position="226"/>
        <end position="246"/>
    </location>
</feature>
<keyword evidence="6 10" id="KW-0106">Calcium</keyword>
<dbReference type="PANTHER" id="PTHR31503">
    <property type="entry name" value="VACUOLAR CALCIUM ION TRANSPORTER"/>
    <property type="match status" value="1"/>
</dbReference>
<keyword evidence="9 10" id="KW-0472">Membrane</keyword>
<dbReference type="RefSeq" id="XP_009220167.1">
    <property type="nucleotide sequence ID" value="XM_009221903.1"/>
</dbReference>
<feature type="transmembrane region" description="Helical" evidence="10">
    <location>
        <begin position="300"/>
        <end position="320"/>
    </location>
</feature>
<evidence type="ECO:0000256" key="8">
    <source>
        <dbReference type="ARBA" id="ARBA00023065"/>
    </source>
</evidence>
<protein>
    <recommendedName>
        <fullName evidence="10">Vacuolar calcium ion transporter</fullName>
    </recommendedName>
</protein>
<keyword evidence="4 10" id="KW-0109">Calcium transport</keyword>
<comment type="function">
    <text evidence="10">Has a role in promoting intracellular calcium ion sequestration via the exchange of calcium ions for hydrogen ions across the vacuolar membrane. Involved also in manganese ion homeostasis via its uptake into the vacuole.</text>
</comment>
<feature type="transmembrane region" description="Helical" evidence="10">
    <location>
        <begin position="134"/>
        <end position="154"/>
    </location>
</feature>
<dbReference type="EMBL" id="GL385396">
    <property type="protein sequence ID" value="EJT79022.1"/>
    <property type="molecule type" value="Genomic_DNA"/>
</dbReference>
<evidence type="ECO:0000313" key="13">
    <source>
        <dbReference type="EMBL" id="EJT79022.1"/>
    </source>
</evidence>
<comment type="subcellular location">
    <subcellularLocation>
        <location evidence="1">Endomembrane system</location>
        <topology evidence="1">Multi-pass membrane protein</topology>
    </subcellularLocation>
    <subcellularLocation>
        <location evidence="10">Vacuole membrane</location>
    </subcellularLocation>
</comment>
<keyword evidence="8 10" id="KW-0406">Ion transport</keyword>
<evidence type="ECO:0000259" key="12">
    <source>
        <dbReference type="Pfam" id="PF01699"/>
    </source>
</evidence>
<feature type="region of interest" description="Disordered" evidence="11">
    <location>
        <begin position="1"/>
        <end position="58"/>
    </location>
</feature>
<evidence type="ECO:0000256" key="6">
    <source>
        <dbReference type="ARBA" id="ARBA00022837"/>
    </source>
</evidence>
<feature type="transmembrane region" description="Helical" evidence="10">
    <location>
        <begin position="258"/>
        <end position="280"/>
    </location>
</feature>
<feature type="domain" description="Sodium/calcium exchanger membrane region" evidence="12">
    <location>
        <begin position="159"/>
        <end position="321"/>
    </location>
</feature>
<dbReference type="Proteomes" id="UP000006039">
    <property type="component" value="Unassembled WGS sequence"/>
</dbReference>
<dbReference type="GeneID" id="20344570"/>
<feature type="region of interest" description="Disordered" evidence="11">
    <location>
        <begin position="72"/>
        <end position="96"/>
    </location>
</feature>
<evidence type="ECO:0000313" key="14">
    <source>
        <dbReference type="EnsemblFungi" id="EJT79022"/>
    </source>
</evidence>
<dbReference type="FunFam" id="1.20.1420.30:FF:000026">
    <property type="entry name" value="Vacuolar calcium ion transporter"/>
    <property type="match status" value="1"/>
</dbReference>
<keyword evidence="10" id="KW-0926">Vacuole</keyword>
<evidence type="ECO:0000256" key="7">
    <source>
        <dbReference type="ARBA" id="ARBA00022989"/>
    </source>
</evidence>
<feature type="compositionally biased region" description="Low complexity" evidence="11">
    <location>
        <begin position="44"/>
        <end position="58"/>
    </location>
</feature>
<dbReference type="Gene3D" id="1.20.1420.30">
    <property type="entry name" value="NCX, central ion-binding region"/>
    <property type="match status" value="1"/>
</dbReference>
<reference evidence="13" key="3">
    <citation type="submission" date="2010-09" db="EMBL/GenBank/DDBJ databases">
        <title>Annotation of Gaeumannomyces graminis var. tritici R3-111a-1.</title>
        <authorList>
            <consortium name="The Broad Institute Genome Sequencing Platform"/>
            <person name="Ma L.-J."/>
            <person name="Dead R."/>
            <person name="Young S.K."/>
            <person name="Zeng Q."/>
            <person name="Gargeya S."/>
            <person name="Fitzgerald M."/>
            <person name="Haas B."/>
            <person name="Abouelleil A."/>
            <person name="Alvarado L."/>
            <person name="Arachchi H.M."/>
            <person name="Berlin A."/>
            <person name="Brown A."/>
            <person name="Chapman S.B."/>
            <person name="Chen Z."/>
            <person name="Dunbar C."/>
            <person name="Freedman E."/>
            <person name="Gearin G."/>
            <person name="Gellesch M."/>
            <person name="Goldberg J."/>
            <person name="Griggs A."/>
            <person name="Gujja S."/>
            <person name="Heiman D."/>
            <person name="Howarth C."/>
            <person name="Larson L."/>
            <person name="Lui A."/>
            <person name="MacDonald P.J.P."/>
            <person name="Mehta T."/>
            <person name="Montmayeur A."/>
            <person name="Murphy C."/>
            <person name="Neiman D."/>
            <person name="Pearson M."/>
            <person name="Priest M."/>
            <person name="Roberts A."/>
            <person name="Saif S."/>
            <person name="Shea T."/>
            <person name="Shenoy N."/>
            <person name="Sisk P."/>
            <person name="Stolte C."/>
            <person name="Sykes S."/>
            <person name="Yandava C."/>
            <person name="Wortman J."/>
            <person name="Nusbaum C."/>
            <person name="Birren B."/>
        </authorList>
    </citation>
    <scope>NUCLEOTIDE SEQUENCE</scope>
    <source>
        <strain evidence="13">R3-111a-1</strain>
    </source>
</reference>
<dbReference type="InterPro" id="IPR044880">
    <property type="entry name" value="NCX_ion-bd_dom_sf"/>
</dbReference>
<reference evidence="15" key="1">
    <citation type="submission" date="2010-07" db="EMBL/GenBank/DDBJ databases">
        <title>The genome sequence of Gaeumannomyces graminis var. tritici strain R3-111a-1.</title>
        <authorList>
            <consortium name="The Broad Institute Genome Sequencing Platform"/>
            <person name="Ma L.-J."/>
            <person name="Dead R."/>
            <person name="Young S."/>
            <person name="Zeng Q."/>
            <person name="Koehrsen M."/>
            <person name="Alvarado L."/>
            <person name="Berlin A."/>
            <person name="Chapman S.B."/>
            <person name="Chen Z."/>
            <person name="Freedman E."/>
            <person name="Gellesch M."/>
            <person name="Goldberg J."/>
            <person name="Griggs A."/>
            <person name="Gujja S."/>
            <person name="Heilman E.R."/>
            <person name="Heiman D."/>
            <person name="Hepburn T."/>
            <person name="Howarth C."/>
            <person name="Jen D."/>
            <person name="Larson L."/>
            <person name="Mehta T."/>
            <person name="Neiman D."/>
            <person name="Pearson M."/>
            <person name="Roberts A."/>
            <person name="Saif S."/>
            <person name="Shea T."/>
            <person name="Shenoy N."/>
            <person name="Sisk P."/>
            <person name="Stolte C."/>
            <person name="Sykes S."/>
            <person name="Walk T."/>
            <person name="White J."/>
            <person name="Yandava C."/>
            <person name="Haas B."/>
            <person name="Nusbaum C."/>
            <person name="Birren B."/>
        </authorList>
    </citation>
    <scope>NUCLEOTIDE SEQUENCE [LARGE SCALE GENOMIC DNA]</scope>
    <source>
        <strain evidence="15">R3-111a-1</strain>
    </source>
</reference>
<evidence type="ECO:0000256" key="2">
    <source>
        <dbReference type="ARBA" id="ARBA00008170"/>
    </source>
</evidence>
<feature type="transmembrane region" description="Helical" evidence="10">
    <location>
        <begin position="422"/>
        <end position="448"/>
    </location>
</feature>
<dbReference type="AlphaFoldDB" id="J3NS66"/>
<dbReference type="OrthoDB" id="1699231at2759"/>
<evidence type="ECO:0000256" key="5">
    <source>
        <dbReference type="ARBA" id="ARBA00022692"/>
    </source>
</evidence>
<keyword evidence="10" id="KW-0050">Antiport</keyword>
<evidence type="ECO:0000256" key="10">
    <source>
        <dbReference type="RuleBase" id="RU365028"/>
    </source>
</evidence>
<feature type="compositionally biased region" description="Basic and acidic residues" evidence="11">
    <location>
        <begin position="15"/>
        <end position="27"/>
    </location>
</feature>
<evidence type="ECO:0000313" key="15">
    <source>
        <dbReference type="Proteomes" id="UP000006039"/>
    </source>
</evidence>
<reference evidence="13" key="2">
    <citation type="submission" date="2010-07" db="EMBL/GenBank/DDBJ databases">
        <authorList>
            <consortium name="The Broad Institute Genome Sequencing Platform"/>
            <consortium name="Broad Institute Genome Sequencing Center for Infectious Disease"/>
            <person name="Ma L.-J."/>
            <person name="Dead R."/>
            <person name="Young S."/>
            <person name="Zeng Q."/>
            <person name="Koehrsen M."/>
            <person name="Alvarado L."/>
            <person name="Berlin A."/>
            <person name="Chapman S.B."/>
            <person name="Chen Z."/>
            <person name="Freedman E."/>
            <person name="Gellesch M."/>
            <person name="Goldberg J."/>
            <person name="Griggs A."/>
            <person name="Gujja S."/>
            <person name="Heilman E.R."/>
            <person name="Heiman D."/>
            <person name="Hepburn T."/>
            <person name="Howarth C."/>
            <person name="Jen D."/>
            <person name="Larson L."/>
            <person name="Mehta T."/>
            <person name="Neiman D."/>
            <person name="Pearson M."/>
            <person name="Roberts A."/>
            <person name="Saif S."/>
            <person name="Shea T."/>
            <person name="Shenoy N."/>
            <person name="Sisk P."/>
            <person name="Stolte C."/>
            <person name="Sykes S."/>
            <person name="Walk T."/>
            <person name="White J."/>
            <person name="Yandava C."/>
            <person name="Haas B."/>
            <person name="Nusbaum C."/>
            <person name="Birren B."/>
        </authorList>
    </citation>
    <scope>NUCLEOTIDE SEQUENCE</scope>
    <source>
        <strain evidence="13">R3-111a-1</strain>
    </source>
</reference>